<protein>
    <submittedName>
        <fullName evidence="4">Thioesterase</fullName>
    </submittedName>
</protein>
<evidence type="ECO:0000259" key="3">
    <source>
        <dbReference type="Pfam" id="PF00975"/>
    </source>
</evidence>
<accession>A0A372M2Q0</accession>
<dbReference type="SUPFAM" id="SSF53474">
    <property type="entry name" value="alpha/beta-Hydrolases"/>
    <property type="match status" value="1"/>
</dbReference>
<dbReference type="InterPro" id="IPR012223">
    <property type="entry name" value="TEII"/>
</dbReference>
<organism evidence="4 5">
    <name type="scientific">Streptomyces triticagri</name>
    <dbReference type="NCBI Taxonomy" id="2293568"/>
    <lineage>
        <taxon>Bacteria</taxon>
        <taxon>Bacillati</taxon>
        <taxon>Actinomycetota</taxon>
        <taxon>Actinomycetes</taxon>
        <taxon>Kitasatosporales</taxon>
        <taxon>Streptomycetaceae</taxon>
        <taxon>Streptomyces</taxon>
    </lineage>
</organism>
<evidence type="ECO:0000256" key="1">
    <source>
        <dbReference type="ARBA" id="ARBA00007169"/>
    </source>
</evidence>
<feature type="compositionally biased region" description="Low complexity" evidence="2">
    <location>
        <begin position="1"/>
        <end position="20"/>
    </location>
</feature>
<dbReference type="Proteomes" id="UP000263094">
    <property type="component" value="Unassembled WGS sequence"/>
</dbReference>
<dbReference type="PANTHER" id="PTHR11487:SF0">
    <property type="entry name" value="S-ACYL FATTY ACID SYNTHASE THIOESTERASE, MEDIUM CHAIN"/>
    <property type="match status" value="1"/>
</dbReference>
<sequence>MPTRRATSSAYCAASPPASTRSRGAAVYDSASPQAVLDDHSPAGGWLRRWRTPGDGPPRRRLLCLPPAGGAAHLYADWARVLGHTTEVAAVELPGRGARGGEPPLNRMADIVTGVESALDTLPELPLVVFGHSMGAVVGWELCRSLRHRRDVLVRGMVAAATPAPHLPPPRRWQAGSDTRDEDLLRLLDHSQSLPPELRGNAEFLRLYLPVLRADVEVLARHRPRRERPMPCALSIYVGAGDPLVTEQDAWPWAPGEVSGERALHVFPGGHFFPHEHPGPVLRRLARDLDTMTAP</sequence>
<dbReference type="Gene3D" id="3.40.50.1820">
    <property type="entry name" value="alpha/beta hydrolase"/>
    <property type="match status" value="1"/>
</dbReference>
<dbReference type="AlphaFoldDB" id="A0A372M2Q0"/>
<dbReference type="GO" id="GO:0008610">
    <property type="term" value="P:lipid biosynthetic process"/>
    <property type="evidence" value="ECO:0007669"/>
    <property type="project" value="TreeGrafter"/>
</dbReference>
<feature type="region of interest" description="Disordered" evidence="2">
    <location>
        <begin position="1"/>
        <end position="23"/>
    </location>
</feature>
<dbReference type="InterPro" id="IPR029058">
    <property type="entry name" value="AB_hydrolase_fold"/>
</dbReference>
<reference evidence="4 5" key="1">
    <citation type="submission" date="2018-08" db="EMBL/GenBank/DDBJ databases">
        <title>Isolation, diversity and antifungal activity of Actinobacteria from wheat.</title>
        <authorList>
            <person name="Han C."/>
        </authorList>
    </citation>
    <scope>NUCLEOTIDE SEQUENCE [LARGE SCALE GENOMIC DNA]</scope>
    <source>
        <strain evidence="4 5">NEAU-YY421</strain>
    </source>
</reference>
<dbReference type="PANTHER" id="PTHR11487">
    <property type="entry name" value="THIOESTERASE"/>
    <property type="match status" value="1"/>
</dbReference>
<dbReference type="EMBL" id="QUAK01000100">
    <property type="protein sequence ID" value="RFU85206.1"/>
    <property type="molecule type" value="Genomic_DNA"/>
</dbReference>
<comment type="similarity">
    <text evidence="1">Belongs to the thioesterase family.</text>
</comment>
<evidence type="ECO:0000313" key="4">
    <source>
        <dbReference type="EMBL" id="RFU85206.1"/>
    </source>
</evidence>
<evidence type="ECO:0000313" key="5">
    <source>
        <dbReference type="Proteomes" id="UP000263094"/>
    </source>
</evidence>
<name>A0A372M2Q0_9ACTN</name>
<comment type="caution">
    <text evidence="4">The sequence shown here is derived from an EMBL/GenBank/DDBJ whole genome shotgun (WGS) entry which is preliminary data.</text>
</comment>
<feature type="domain" description="Thioesterase" evidence="3">
    <location>
        <begin position="61"/>
        <end position="286"/>
    </location>
</feature>
<proteinExistence type="inferred from homology"/>
<keyword evidence="5" id="KW-1185">Reference proteome</keyword>
<dbReference type="InterPro" id="IPR001031">
    <property type="entry name" value="Thioesterase"/>
</dbReference>
<dbReference type="Pfam" id="PF00975">
    <property type="entry name" value="Thioesterase"/>
    <property type="match status" value="1"/>
</dbReference>
<gene>
    <name evidence="4" type="ORF">DY218_18495</name>
</gene>
<evidence type="ECO:0000256" key="2">
    <source>
        <dbReference type="SAM" id="MobiDB-lite"/>
    </source>
</evidence>